<name>A0ABY7EC69_MYAAR</name>
<dbReference type="Proteomes" id="UP001164746">
    <property type="component" value="Chromosome 6"/>
</dbReference>
<gene>
    <name evidence="3" type="ORF">MAR_017570</name>
</gene>
<feature type="region of interest" description="Disordered" evidence="1">
    <location>
        <begin position="114"/>
        <end position="136"/>
    </location>
</feature>
<feature type="transmembrane region" description="Helical" evidence="2">
    <location>
        <begin position="49"/>
        <end position="72"/>
    </location>
</feature>
<keyword evidence="2" id="KW-0812">Transmembrane</keyword>
<evidence type="ECO:0000256" key="2">
    <source>
        <dbReference type="SAM" id="Phobius"/>
    </source>
</evidence>
<evidence type="ECO:0000313" key="4">
    <source>
        <dbReference type="Proteomes" id="UP001164746"/>
    </source>
</evidence>
<dbReference type="EMBL" id="CP111017">
    <property type="protein sequence ID" value="WAR07612.1"/>
    <property type="molecule type" value="Genomic_DNA"/>
</dbReference>
<keyword evidence="4" id="KW-1185">Reference proteome</keyword>
<organism evidence="3 4">
    <name type="scientific">Mya arenaria</name>
    <name type="common">Soft-shell clam</name>
    <dbReference type="NCBI Taxonomy" id="6604"/>
    <lineage>
        <taxon>Eukaryota</taxon>
        <taxon>Metazoa</taxon>
        <taxon>Spiralia</taxon>
        <taxon>Lophotrochozoa</taxon>
        <taxon>Mollusca</taxon>
        <taxon>Bivalvia</taxon>
        <taxon>Autobranchia</taxon>
        <taxon>Heteroconchia</taxon>
        <taxon>Euheterodonta</taxon>
        <taxon>Imparidentia</taxon>
        <taxon>Neoheterodontei</taxon>
        <taxon>Myida</taxon>
        <taxon>Myoidea</taxon>
        <taxon>Myidae</taxon>
        <taxon>Mya</taxon>
    </lineage>
</organism>
<protein>
    <submittedName>
        <fullName evidence="3">Uncharacterized protein</fullName>
    </submittedName>
</protein>
<proteinExistence type="predicted"/>
<keyword evidence="2" id="KW-0472">Membrane</keyword>
<keyword evidence="2" id="KW-1133">Transmembrane helix</keyword>
<evidence type="ECO:0000313" key="3">
    <source>
        <dbReference type="EMBL" id="WAR07612.1"/>
    </source>
</evidence>
<evidence type="ECO:0000256" key="1">
    <source>
        <dbReference type="SAM" id="MobiDB-lite"/>
    </source>
</evidence>
<reference evidence="3" key="1">
    <citation type="submission" date="2022-11" db="EMBL/GenBank/DDBJ databases">
        <title>Centuries of genome instability and evolution in soft-shell clam transmissible cancer (bioRxiv).</title>
        <authorList>
            <person name="Hart S.F.M."/>
            <person name="Yonemitsu M.A."/>
            <person name="Giersch R.M."/>
            <person name="Beal B.F."/>
            <person name="Arriagada G."/>
            <person name="Davis B.W."/>
            <person name="Ostrander E.A."/>
            <person name="Goff S.P."/>
            <person name="Metzger M.J."/>
        </authorList>
    </citation>
    <scope>NUCLEOTIDE SEQUENCE</scope>
    <source>
        <strain evidence="3">MELC-2E11</strain>
        <tissue evidence="3">Siphon/mantle</tissue>
    </source>
</reference>
<sequence>MSASMDDDICKKGTTEQGAKDSNSFRYLEKSTDPLHYEKLKSQRLASKALALATVVTVPTIGLLVLGVFKLMGLKEFKTRLNEYFPKKPSQGRTEFENLKELADYLVSEDRKVEVRRKKGHHDDSGGIGKGPLDKS</sequence>
<accession>A0ABY7EC69</accession>